<name>A0A199NYI0_9MICC</name>
<dbReference type="RefSeq" id="WP_064725764.1">
    <property type="nucleotide sequence ID" value="NZ_JAIUDH010000013.1"/>
</dbReference>
<evidence type="ECO:0000256" key="3">
    <source>
        <dbReference type="ARBA" id="ARBA00022676"/>
    </source>
</evidence>
<evidence type="ECO:0000256" key="2">
    <source>
        <dbReference type="ARBA" id="ARBA00006739"/>
    </source>
</evidence>
<evidence type="ECO:0000313" key="9">
    <source>
        <dbReference type="Proteomes" id="UP000092021"/>
    </source>
</evidence>
<evidence type="ECO:0000256" key="1">
    <source>
        <dbReference type="ARBA" id="ARBA00004776"/>
    </source>
</evidence>
<accession>A0A199NYI0</accession>
<comment type="caution">
    <text evidence="6">The sequence shown here is derived from an EMBL/GenBank/DDBJ whole genome shotgun (WGS) entry which is preliminary data.</text>
</comment>
<dbReference type="Proteomes" id="UP000053171">
    <property type="component" value="Unassembled WGS sequence"/>
</dbReference>
<dbReference type="GO" id="GO:0016757">
    <property type="term" value="F:glycosyltransferase activity"/>
    <property type="evidence" value="ECO:0007669"/>
    <property type="project" value="UniProtKB-KW"/>
</dbReference>
<protein>
    <submittedName>
        <fullName evidence="6">Glycosyl transferase family 2</fullName>
    </submittedName>
</protein>
<dbReference type="PANTHER" id="PTHR43179">
    <property type="entry name" value="RHAMNOSYLTRANSFERASE WBBL"/>
    <property type="match status" value="1"/>
</dbReference>
<dbReference type="CDD" id="cd00761">
    <property type="entry name" value="Glyco_tranf_GTA_type"/>
    <property type="match status" value="1"/>
</dbReference>
<feature type="domain" description="Glycosyltransferase 2-like" evidence="5">
    <location>
        <begin position="5"/>
        <end position="122"/>
    </location>
</feature>
<comment type="similarity">
    <text evidence="2">Belongs to the glycosyltransferase 2 family.</text>
</comment>
<dbReference type="AlphaFoldDB" id="A0A199NYI0"/>
<dbReference type="SUPFAM" id="SSF53448">
    <property type="entry name" value="Nucleotide-diphospho-sugar transferases"/>
    <property type="match status" value="1"/>
</dbReference>
<keyword evidence="3" id="KW-0328">Glycosyltransferase</keyword>
<evidence type="ECO:0000313" key="7">
    <source>
        <dbReference type="EMBL" id="OAX54069.1"/>
    </source>
</evidence>
<keyword evidence="8" id="KW-1185">Reference proteome</keyword>
<dbReference type="InterPro" id="IPR001173">
    <property type="entry name" value="Glyco_trans_2-like"/>
</dbReference>
<organism evidence="6 8">
    <name type="scientific">Rothia kristinae</name>
    <dbReference type="NCBI Taxonomy" id="37923"/>
    <lineage>
        <taxon>Bacteria</taxon>
        <taxon>Bacillati</taxon>
        <taxon>Actinomycetota</taxon>
        <taxon>Actinomycetes</taxon>
        <taxon>Micrococcales</taxon>
        <taxon>Micrococcaceae</taxon>
        <taxon>Rothia</taxon>
    </lineage>
</organism>
<reference evidence="8" key="1">
    <citation type="submission" date="2016-04" db="EMBL/GenBank/DDBJ databases">
        <authorList>
            <person name="Waterworth S."/>
            <person name="Matcher G."/>
        </authorList>
    </citation>
    <scope>NUCLEOTIDE SEQUENCE [LARGE SCALE GENOMIC DNA]</scope>
    <source>
        <strain evidence="8">RuSp02-3</strain>
    </source>
</reference>
<dbReference type="PANTHER" id="PTHR43179:SF12">
    <property type="entry name" value="GALACTOFURANOSYLTRANSFERASE GLFT2"/>
    <property type="match status" value="1"/>
</dbReference>
<evidence type="ECO:0000313" key="8">
    <source>
        <dbReference type="Proteomes" id="UP000053171"/>
    </source>
</evidence>
<evidence type="ECO:0000313" key="6">
    <source>
        <dbReference type="EMBL" id="OAX51335.1"/>
    </source>
</evidence>
<reference evidence="6" key="2">
    <citation type="submission" date="2016-04" db="EMBL/GenBank/DDBJ databases">
        <authorList>
            <person name="Evans L.H."/>
            <person name="Alamgir A."/>
            <person name="Owens N."/>
            <person name="Weber N.D."/>
            <person name="Virtaneva K."/>
            <person name="Barbian K."/>
            <person name="Babar A."/>
            <person name="Rosenke K."/>
        </authorList>
    </citation>
    <scope>NUCLEOTIDE SEQUENCE [LARGE SCALE GENOMIC DNA]</scope>
    <source>
        <strain evidence="6">RUTW2-3</strain>
    </source>
</reference>
<dbReference type="InterPro" id="IPR029044">
    <property type="entry name" value="Nucleotide-diphossugar_trans"/>
</dbReference>
<dbReference type="EMBL" id="LJBJ02000023">
    <property type="protein sequence ID" value="OAX51335.1"/>
    <property type="molecule type" value="Genomic_DNA"/>
</dbReference>
<dbReference type="Pfam" id="PF00535">
    <property type="entry name" value="Glycos_transf_2"/>
    <property type="match status" value="1"/>
</dbReference>
<dbReference type="EMBL" id="LWGZ01001015">
    <property type="protein sequence ID" value="OAX54069.1"/>
    <property type="molecule type" value="Genomic_DNA"/>
</dbReference>
<reference evidence="6 8" key="3">
    <citation type="submission" date="2016-06" db="EMBL/GenBank/DDBJ databases">
        <title>Identification of putative biosynthetic pathways for the production of bioactive secondary metabolites by the marine actinomycete Kocuria kristinae RUTW2-3.</title>
        <authorList>
            <person name="Waterworth S.C."/>
            <person name="Walmsley T.A."/>
            <person name="Matongo T."/>
            <person name="Davies-Coleman M.T."/>
            <person name="Dorrington R.A."/>
        </authorList>
    </citation>
    <scope>NUCLEOTIDE SEQUENCE [LARGE SCALE GENOMIC DNA]</scope>
    <source>
        <strain evidence="8">RuSp02-3</strain>
        <strain evidence="6">RUTW2-3</strain>
        <strain evidence="7 9">RUTW4-5</strain>
    </source>
</reference>
<evidence type="ECO:0000259" key="5">
    <source>
        <dbReference type="Pfam" id="PF00535"/>
    </source>
</evidence>
<proteinExistence type="inferred from homology"/>
<sequence>MTVDILFPYYGDVALMKQAVKSVLGQTERDWRMVVIDDGYPDDSIPGWFDSLGDERVTYLRNEQNLGANGNYRKALTFVENELVVVMGADDVMLPNYIEWLVAAAQAQPEAQIFQPGVFVIDEHNAPSNTLVEKTKAVYRPKRTTLLKGEDLAVSILRGDWLYFPSLGWRAETITELGFREGLDVVQDMALVMDVAMSGGALYYDETVAFMYRRHQASDSSWRALEGTRFDEERRFFQTMADEMGALGWTKAAGVAKLHLSSRLHAASLLPRAALARKWNGVRNLAAHLVR</sequence>
<gene>
    <name evidence="7" type="ORF">A5N15_11355</name>
    <name evidence="6" type="ORF">AN277_0209420</name>
</gene>
<dbReference type="Proteomes" id="UP000092021">
    <property type="component" value="Unassembled WGS sequence"/>
</dbReference>
<keyword evidence="4 6" id="KW-0808">Transferase</keyword>
<evidence type="ECO:0000256" key="4">
    <source>
        <dbReference type="ARBA" id="ARBA00022679"/>
    </source>
</evidence>
<dbReference type="Gene3D" id="3.90.550.10">
    <property type="entry name" value="Spore Coat Polysaccharide Biosynthesis Protein SpsA, Chain A"/>
    <property type="match status" value="1"/>
</dbReference>
<comment type="pathway">
    <text evidence="1">Cell wall biogenesis; cell wall polysaccharide biosynthesis.</text>
</comment>